<dbReference type="Pfam" id="PF05099">
    <property type="entry name" value="TerB"/>
    <property type="match status" value="1"/>
</dbReference>
<dbReference type="Pfam" id="PF00226">
    <property type="entry name" value="DnaJ"/>
    <property type="match status" value="1"/>
</dbReference>
<dbReference type="PROSITE" id="PS50076">
    <property type="entry name" value="DNAJ_2"/>
    <property type="match status" value="1"/>
</dbReference>
<keyword evidence="1" id="KW-1133">Transmembrane helix</keyword>
<dbReference type="Gene3D" id="1.10.287.110">
    <property type="entry name" value="DnaJ domain"/>
    <property type="match status" value="1"/>
</dbReference>
<dbReference type="Gene3D" id="1.10.3680.10">
    <property type="entry name" value="TerB-like"/>
    <property type="match status" value="1"/>
</dbReference>
<feature type="transmembrane region" description="Helical" evidence="1">
    <location>
        <begin position="12"/>
        <end position="35"/>
    </location>
</feature>
<evidence type="ECO:0000313" key="3">
    <source>
        <dbReference type="EMBL" id="EJW99323.1"/>
    </source>
</evidence>
<evidence type="ECO:0000256" key="1">
    <source>
        <dbReference type="SAM" id="Phobius"/>
    </source>
</evidence>
<dbReference type="InterPro" id="IPR001623">
    <property type="entry name" value="DnaJ_domain"/>
</dbReference>
<gene>
    <name evidence="3" type="ORF">EVA_12583</name>
</gene>
<accession>J9FXN8</accession>
<reference evidence="3" key="1">
    <citation type="journal article" date="2012" name="PLoS ONE">
        <title>Gene sets for utilization of primary and secondary nutrition supplies in the distal gut of endangered iberian lynx.</title>
        <authorList>
            <person name="Alcaide M."/>
            <person name="Messina E."/>
            <person name="Richter M."/>
            <person name="Bargiela R."/>
            <person name="Peplies J."/>
            <person name="Huws S.A."/>
            <person name="Newbold C.J."/>
            <person name="Golyshin P.N."/>
            <person name="Simon M.A."/>
            <person name="Lopez G."/>
            <person name="Yakimov M.M."/>
            <person name="Ferrer M."/>
        </authorList>
    </citation>
    <scope>NUCLEOTIDE SEQUENCE</scope>
</reference>
<dbReference type="AlphaFoldDB" id="J9FXN8"/>
<protein>
    <submittedName>
        <fullName evidence="3">DnaJ domain-containing protein</fullName>
    </submittedName>
</protein>
<dbReference type="SUPFAM" id="SSF46565">
    <property type="entry name" value="Chaperone J-domain"/>
    <property type="match status" value="1"/>
</dbReference>
<dbReference type="InterPro" id="IPR036869">
    <property type="entry name" value="J_dom_sf"/>
</dbReference>
<dbReference type="PANTHER" id="PTHR24074">
    <property type="entry name" value="CO-CHAPERONE PROTEIN DJLA"/>
    <property type="match status" value="1"/>
</dbReference>
<keyword evidence="1" id="KW-0472">Membrane</keyword>
<dbReference type="InterPro" id="IPR029024">
    <property type="entry name" value="TerB-like"/>
</dbReference>
<proteinExistence type="predicted"/>
<comment type="caution">
    <text evidence="3">The sequence shown here is derived from an EMBL/GenBank/DDBJ whole genome shotgun (WGS) entry which is preliminary data.</text>
</comment>
<dbReference type="InterPro" id="IPR007791">
    <property type="entry name" value="DjlA_N"/>
</dbReference>
<feature type="domain" description="J" evidence="2">
    <location>
        <begin position="212"/>
        <end position="276"/>
    </location>
</feature>
<sequence>MFQKRNKYMGASKWIGGILGFMAGGPLGALAGYALGSLLDGNGLFGNTYEQGQAEAAGRTAGEATGGYNEGHRNSFLFSLLVMASYIIRADGKVMHSEMEYVRHFLRHNFGEGAVSQGEHILLNLFEQRKQMDRENPYAFRNTIRDCGAQIAANLSYEERLQLLSFLAEIAKSDGNVCGEEVEALKEVALSMGLSAREAESMLHLRGDSLEEAYQVLEVEPTATNEEIRAAYRRLALKHHPDRVATLGDDVRKAAEEKFQQINNAKERIYKARGIK</sequence>
<dbReference type="InterPro" id="IPR050817">
    <property type="entry name" value="DjlA_DnaK_co-chaperone"/>
</dbReference>
<dbReference type="PRINTS" id="PR00625">
    <property type="entry name" value="JDOMAIN"/>
</dbReference>
<keyword evidence="1" id="KW-0812">Transmembrane</keyword>
<dbReference type="EMBL" id="AMCI01003864">
    <property type="protein sequence ID" value="EJW99323.1"/>
    <property type="molecule type" value="Genomic_DNA"/>
</dbReference>
<dbReference type="SMART" id="SM00271">
    <property type="entry name" value="DnaJ"/>
    <property type="match status" value="1"/>
</dbReference>
<dbReference type="SUPFAM" id="SSF158682">
    <property type="entry name" value="TerB-like"/>
    <property type="match status" value="1"/>
</dbReference>
<organism evidence="3">
    <name type="scientific">gut metagenome</name>
    <dbReference type="NCBI Taxonomy" id="749906"/>
    <lineage>
        <taxon>unclassified sequences</taxon>
        <taxon>metagenomes</taxon>
        <taxon>organismal metagenomes</taxon>
    </lineage>
</organism>
<evidence type="ECO:0000259" key="2">
    <source>
        <dbReference type="PROSITE" id="PS50076"/>
    </source>
</evidence>
<dbReference type="CDD" id="cd06257">
    <property type="entry name" value="DnaJ"/>
    <property type="match status" value="1"/>
</dbReference>
<name>J9FXN8_9ZZZZ</name>